<dbReference type="EMBL" id="QGHD01000001">
    <property type="protein sequence ID" value="PWL04138.1"/>
    <property type="molecule type" value="Genomic_DNA"/>
</dbReference>
<comment type="caution">
    <text evidence="1">The sequence shown here is derived from an EMBL/GenBank/DDBJ whole genome shotgun (WGS) entry which is preliminary data.</text>
</comment>
<keyword evidence="2" id="KW-1185">Reference proteome</keyword>
<accession>A0ABX5LT84</accession>
<proteinExistence type="predicted"/>
<reference evidence="1 2" key="1">
    <citation type="submission" date="2018-05" db="EMBL/GenBank/DDBJ databases">
        <title>Animal gut microbial communities from fecal samples from Wisconsin, USA.</title>
        <authorList>
            <person name="Neumann A."/>
        </authorList>
    </citation>
    <scope>NUCLEOTIDE SEQUENCE [LARGE SCALE GENOMIC DNA]</scope>
    <source>
        <strain evidence="1 2">UWS4</strain>
    </source>
</reference>
<gene>
    <name evidence="1" type="ORF">B0H50_101150</name>
</gene>
<dbReference type="Proteomes" id="UP000245523">
    <property type="component" value="Unassembled WGS sequence"/>
</dbReference>
<name>A0ABX5LT84_9BACT</name>
<dbReference type="RefSeq" id="WP_106197431.1">
    <property type="nucleotide sequence ID" value="NZ_JAXEIU010000053.1"/>
</dbReference>
<evidence type="ECO:0000313" key="2">
    <source>
        <dbReference type="Proteomes" id="UP000245523"/>
    </source>
</evidence>
<evidence type="ECO:0000313" key="1">
    <source>
        <dbReference type="EMBL" id="PWL04138.1"/>
    </source>
</evidence>
<protein>
    <submittedName>
        <fullName evidence="1">Uncharacterized protein</fullName>
    </submittedName>
</protein>
<organism evidence="1 2">
    <name type="scientific">Hallerella porci</name>
    <dbReference type="NCBI Taxonomy" id="1945871"/>
    <lineage>
        <taxon>Bacteria</taxon>
        <taxon>Pseudomonadati</taxon>
        <taxon>Fibrobacterota</taxon>
        <taxon>Fibrobacteria</taxon>
        <taxon>Fibrobacterales</taxon>
        <taxon>Fibrobacteraceae</taxon>
        <taxon>Hallerella</taxon>
    </lineage>
</organism>
<sequence>MKSFVIAFPLPFSLQEAPEFLQSKLNLDTSKERVMVAGSSIFYKPILQNAVADLAAIFAEHSPLSSEESAEIAAHKSLLFLEFSVQSAEEFESFLTFAKKILEAGALGVYSENSGAAWSAKTFTEIVNGDVPLEAFVNFVETADSMFTLGLEPFAAPDFCISLKDEKLDHRAILISAADAVVFDGQDAASGAKWKNENNQIFEFKNELTPPFKKGSAEWNAEGYRRLIAKKSAAK</sequence>